<dbReference type="InterPro" id="IPR029052">
    <property type="entry name" value="Metallo-depent_PP-like"/>
</dbReference>
<comment type="similarity">
    <text evidence="1">Belongs to the CapA family.</text>
</comment>
<dbReference type="InterPro" id="IPR052169">
    <property type="entry name" value="CW_Biosynth-Accessory"/>
</dbReference>
<evidence type="ECO:0000259" key="3">
    <source>
        <dbReference type="SMART" id="SM00854"/>
    </source>
</evidence>
<dbReference type="PANTHER" id="PTHR33393:SF13">
    <property type="entry name" value="PGA BIOSYNTHESIS PROTEIN CAPA"/>
    <property type="match status" value="1"/>
</dbReference>
<feature type="compositionally biased region" description="Low complexity" evidence="2">
    <location>
        <begin position="92"/>
        <end position="102"/>
    </location>
</feature>
<accession>J1H2I8</accession>
<feature type="region of interest" description="Disordered" evidence="2">
    <location>
        <begin position="88"/>
        <end position="111"/>
    </location>
</feature>
<protein>
    <submittedName>
        <fullName evidence="4">Bacterial capsule synthesis protein</fullName>
    </submittedName>
</protein>
<reference evidence="4 5" key="1">
    <citation type="submission" date="2012-05" db="EMBL/GenBank/DDBJ databases">
        <authorList>
            <person name="Harkins D.M."/>
            <person name="Madupu R."/>
            <person name="Durkin A.S."/>
            <person name="Torralba M."/>
            <person name="Methe B."/>
            <person name="Sutton G.G."/>
            <person name="Nelson K.E."/>
        </authorList>
    </citation>
    <scope>NUCLEOTIDE SEQUENCE [LARGE SCALE GENOMIC DNA]</scope>
    <source>
        <strain evidence="4 5">F0489</strain>
    </source>
</reference>
<comment type="caution">
    <text evidence="4">The sequence shown here is derived from an EMBL/GenBank/DDBJ whole genome shotgun (WGS) entry which is preliminary data.</text>
</comment>
<proteinExistence type="inferred from homology"/>
<sequence length="471" mass="49200">MQVRGATAVLQGHPHEGSWSFRPRREDPSLRSMPSPTPESSRSGGSPGSTASSASPSRRRRARALAVAALAWTGTCAWPLTGCAPPATDPVTSASDSEAPAASPSPTPPPDVHLTIGYGGDVLTHMPVMDDTEGGQGDIAPLTAAAQPWTSGVDLALCGMEVPVSPNGVATGFPTFGTLPGVVTALRTTGWDGCATASNHSWDQGMDGVVSTADTLQGAGMGWSGTNRTEAEADKPYQIYELEREGRTVRVAQLSTTYGLNGFTADPQWAVNLNDVEWVAGQARAAREAGADIVVLHSQIGEEYTSDPVAEQTEYARAIADTGQIDVLFSAHPHVPQTNELLEGGPDGAGMWVSYSAGNFISNQSPELGNALAGTGTFVWVDVTVSQTADGTNDARVDALHWHPFTVDNDNGHRMVDLAAAHAGEIPEGCALSEEELTSRWDAVTTFLNMETYSADVPATTGPEPTAAPRG</sequence>
<feature type="region of interest" description="Disordered" evidence="2">
    <location>
        <begin position="1"/>
        <end position="60"/>
    </location>
</feature>
<organism evidence="4 5">
    <name type="scientific">Actinomyces massiliensis F0489</name>
    <dbReference type="NCBI Taxonomy" id="1125718"/>
    <lineage>
        <taxon>Bacteria</taxon>
        <taxon>Bacillati</taxon>
        <taxon>Actinomycetota</taxon>
        <taxon>Actinomycetes</taxon>
        <taxon>Actinomycetales</taxon>
        <taxon>Actinomycetaceae</taxon>
        <taxon>Actinomyces</taxon>
    </lineage>
</organism>
<dbReference type="eggNOG" id="COG2843">
    <property type="taxonomic scope" value="Bacteria"/>
</dbReference>
<evidence type="ECO:0000256" key="1">
    <source>
        <dbReference type="ARBA" id="ARBA00005662"/>
    </source>
</evidence>
<evidence type="ECO:0000256" key="2">
    <source>
        <dbReference type="SAM" id="MobiDB-lite"/>
    </source>
</evidence>
<dbReference type="AlphaFoldDB" id="J1H2I8"/>
<dbReference type="SMART" id="SM00854">
    <property type="entry name" value="PGA_cap"/>
    <property type="match status" value="1"/>
</dbReference>
<dbReference type="PANTHER" id="PTHR33393">
    <property type="entry name" value="POLYGLUTAMINE SYNTHESIS ACCESSORY PROTEIN RV0574C-RELATED"/>
    <property type="match status" value="1"/>
</dbReference>
<dbReference type="InterPro" id="IPR019079">
    <property type="entry name" value="Capsule_synth_CapA"/>
</dbReference>
<feature type="compositionally biased region" description="Low complexity" evidence="2">
    <location>
        <begin position="38"/>
        <end position="56"/>
    </location>
</feature>
<feature type="domain" description="Capsule synthesis protein CapA" evidence="3">
    <location>
        <begin position="115"/>
        <end position="364"/>
    </location>
</feature>
<gene>
    <name evidence="4" type="ORF">HMPREF1318_0026</name>
</gene>
<dbReference type="PATRIC" id="fig|1125718.3.peg.2194"/>
<dbReference type="Proteomes" id="UP000002941">
    <property type="component" value="Unassembled WGS sequence"/>
</dbReference>
<dbReference type="SUPFAM" id="SSF56300">
    <property type="entry name" value="Metallo-dependent phosphatases"/>
    <property type="match status" value="1"/>
</dbReference>
<dbReference type="Gene3D" id="3.60.21.10">
    <property type="match status" value="1"/>
</dbReference>
<dbReference type="Pfam" id="PF09587">
    <property type="entry name" value="PGA_cap"/>
    <property type="match status" value="1"/>
</dbReference>
<evidence type="ECO:0000313" key="5">
    <source>
        <dbReference type="Proteomes" id="UP000002941"/>
    </source>
</evidence>
<keyword evidence="5" id="KW-1185">Reference proteome</keyword>
<name>J1H2I8_9ACTO</name>
<evidence type="ECO:0000313" key="4">
    <source>
        <dbReference type="EMBL" id="EJF39463.1"/>
    </source>
</evidence>
<dbReference type="EMBL" id="AKFT01000177">
    <property type="protein sequence ID" value="EJF39463.1"/>
    <property type="molecule type" value="Genomic_DNA"/>
</dbReference>